<reference evidence="2 3" key="1">
    <citation type="submission" date="2018-01" db="EMBL/GenBank/DDBJ databases">
        <title>Successful Treatment of Persistent Burkholderia cepacia Bacteremia with Ceftazidime-Avibactam.</title>
        <authorList>
            <person name="Tamma P."/>
            <person name="Fan Y."/>
            <person name="Bergman Y."/>
            <person name="Sick-Samuels A."/>
            <person name="Hsu A."/>
            <person name="Timp W."/>
            <person name="Simner P."/>
        </authorList>
    </citation>
    <scope>NUCLEOTIDE SEQUENCE [LARGE SCALE GENOMIC DNA]</scope>
    <source>
        <strain evidence="2 3">170816</strain>
    </source>
</reference>
<evidence type="ECO:0000313" key="3">
    <source>
        <dbReference type="Proteomes" id="UP000238655"/>
    </source>
</evidence>
<organism evidence="2 3">
    <name type="scientific">Burkholderia contaminans</name>
    <dbReference type="NCBI Taxonomy" id="488447"/>
    <lineage>
        <taxon>Bacteria</taxon>
        <taxon>Pseudomonadati</taxon>
        <taxon>Pseudomonadota</taxon>
        <taxon>Betaproteobacteria</taxon>
        <taxon>Burkholderiales</taxon>
        <taxon>Burkholderiaceae</taxon>
        <taxon>Burkholderia</taxon>
        <taxon>Burkholderia cepacia complex</taxon>
    </lineage>
</organism>
<evidence type="ECO:0000313" key="1">
    <source>
        <dbReference type="EMBL" id="POZ80261.1"/>
    </source>
</evidence>
<dbReference type="AlphaFoldDB" id="A0A2S5DMJ7"/>
<evidence type="ECO:0000313" key="2">
    <source>
        <dbReference type="EMBL" id="POZ80293.1"/>
    </source>
</evidence>
<proteinExistence type="predicted"/>
<protein>
    <submittedName>
        <fullName evidence="2">Uncharacterized protein</fullName>
    </submittedName>
</protein>
<dbReference type="EMBL" id="PQVP01000005">
    <property type="protein sequence ID" value="POZ80293.1"/>
    <property type="molecule type" value="Genomic_DNA"/>
</dbReference>
<dbReference type="EMBL" id="PQVP01000006">
    <property type="protein sequence ID" value="POZ80261.1"/>
    <property type="molecule type" value="Genomic_DNA"/>
</dbReference>
<comment type="caution">
    <text evidence="2">The sequence shown here is derived from an EMBL/GenBank/DDBJ whole genome shotgun (WGS) entry which is preliminary data.</text>
</comment>
<dbReference type="RefSeq" id="WP_059895978.1">
    <property type="nucleotide sequence ID" value="NZ_PQVP01000005.1"/>
</dbReference>
<dbReference type="Proteomes" id="UP000238655">
    <property type="component" value="Unassembled WGS sequence"/>
</dbReference>
<accession>A0A2S5DMJ7</accession>
<gene>
    <name evidence="2" type="ORF">C3743_39460</name>
    <name evidence="1" type="ORF">C3743_40535</name>
</gene>
<sequence length="81" mass="8974">MDKKKNGEISGATLAAVNAEIAKDMPRFMDNLFGKGEWQYDEAEKLYIARDPKYDGPGFGFIAVNPDGTFFTGVRPVDVLQ</sequence>
<name>A0A2S5DMJ7_9BURK</name>